<keyword evidence="2" id="KW-0624">Polysaccharide degradation</keyword>
<dbReference type="EMBL" id="FJOG01000012">
    <property type="protein sequence ID" value="CZR58502.1"/>
    <property type="molecule type" value="Genomic_DNA"/>
</dbReference>
<accession>A0A1L7X0F9</accession>
<evidence type="ECO:0000313" key="5">
    <source>
        <dbReference type="Proteomes" id="UP000184330"/>
    </source>
</evidence>
<dbReference type="InterPro" id="IPR013319">
    <property type="entry name" value="GH11/12"/>
</dbReference>
<evidence type="ECO:0008006" key="6">
    <source>
        <dbReference type="Google" id="ProtNLM"/>
    </source>
</evidence>
<gene>
    <name evidence="4" type="ORF">PAC_08394</name>
</gene>
<dbReference type="SUPFAM" id="SSF49899">
    <property type="entry name" value="Concanavalin A-like lectins/glucanases"/>
    <property type="match status" value="1"/>
</dbReference>
<proteinExistence type="inferred from homology"/>
<dbReference type="STRING" id="576137.A0A1L7X0F9"/>
<organism evidence="4 5">
    <name type="scientific">Phialocephala subalpina</name>
    <dbReference type="NCBI Taxonomy" id="576137"/>
    <lineage>
        <taxon>Eukaryota</taxon>
        <taxon>Fungi</taxon>
        <taxon>Dikarya</taxon>
        <taxon>Ascomycota</taxon>
        <taxon>Pezizomycotina</taxon>
        <taxon>Leotiomycetes</taxon>
        <taxon>Helotiales</taxon>
        <taxon>Mollisiaceae</taxon>
        <taxon>Phialocephala</taxon>
        <taxon>Phialocephala fortinii species complex</taxon>
    </lineage>
</organism>
<evidence type="ECO:0000256" key="1">
    <source>
        <dbReference type="ARBA" id="ARBA00005519"/>
    </source>
</evidence>
<dbReference type="GO" id="GO:0008810">
    <property type="term" value="F:cellulase activity"/>
    <property type="evidence" value="ECO:0007669"/>
    <property type="project" value="InterPro"/>
</dbReference>
<dbReference type="OrthoDB" id="89349at2759"/>
<dbReference type="Gene3D" id="2.60.120.180">
    <property type="match status" value="1"/>
</dbReference>
<dbReference type="AlphaFoldDB" id="A0A1L7X0F9"/>
<sequence>MLRLFAPIFLAAALVHSKSSSPANTLLCGQYDTHWSNDSQFTFNTNEWGDDGSGSQCISINKANTEFNATWEWNNNPTLVHAFPNIKLQSDLLPLQLSNLSHLNISASWSMTPSSSSVDSLDAIDAQANVIVDMFLDTDPVTANSTTLPKYEVMIWMAAFGGKRPIGFSSSIKHPPTHNLSEAQFTLYSGANNNGQFVYSWLAPDNITSFDDDISPLLHYLWQHKKISESNYLGIVQFGTETFHSSSNVTFSAQDFNLTVASGKPIVDSGGAAALPSLGFLLLPVSFLILMTCS</sequence>
<feature type="chain" id="PRO_5012453869" description="Endoglucanase I" evidence="3">
    <location>
        <begin position="21"/>
        <end position="294"/>
    </location>
</feature>
<dbReference type="InterPro" id="IPR002594">
    <property type="entry name" value="GH12"/>
</dbReference>
<reference evidence="4 5" key="1">
    <citation type="submission" date="2016-03" db="EMBL/GenBank/DDBJ databases">
        <authorList>
            <person name="Ploux O."/>
        </authorList>
    </citation>
    <scope>NUCLEOTIDE SEQUENCE [LARGE SCALE GENOMIC DNA]</scope>
    <source>
        <strain evidence="4 5">UAMH 11012</strain>
    </source>
</reference>
<evidence type="ECO:0000313" key="4">
    <source>
        <dbReference type="EMBL" id="CZR58502.1"/>
    </source>
</evidence>
<dbReference type="InterPro" id="IPR013320">
    <property type="entry name" value="ConA-like_dom_sf"/>
</dbReference>
<keyword evidence="5" id="KW-1185">Reference proteome</keyword>
<name>A0A1L7X0F9_9HELO</name>
<evidence type="ECO:0000256" key="2">
    <source>
        <dbReference type="RuleBase" id="RU361163"/>
    </source>
</evidence>
<keyword evidence="2" id="KW-0119">Carbohydrate metabolism</keyword>
<keyword evidence="3" id="KW-0732">Signal</keyword>
<keyword evidence="2" id="KW-0326">Glycosidase</keyword>
<protein>
    <recommendedName>
        <fullName evidence="6">Endoglucanase I</fullName>
    </recommendedName>
</protein>
<dbReference type="PANTHER" id="PTHR34002">
    <property type="entry name" value="BLR1656 PROTEIN"/>
    <property type="match status" value="1"/>
</dbReference>
<comment type="similarity">
    <text evidence="1 2">Belongs to the glycosyl hydrolase 12 (cellulase H) family.</text>
</comment>
<dbReference type="Pfam" id="PF01670">
    <property type="entry name" value="Glyco_hydro_12"/>
    <property type="match status" value="1"/>
</dbReference>
<keyword evidence="2" id="KW-0378">Hydrolase</keyword>
<dbReference type="PANTHER" id="PTHR34002:SF11">
    <property type="entry name" value="CONCANAVALIN A-LIKE LECTIN_GLUCANASE"/>
    <property type="match status" value="1"/>
</dbReference>
<feature type="signal peptide" evidence="3">
    <location>
        <begin position="1"/>
        <end position="20"/>
    </location>
</feature>
<dbReference type="GO" id="GO:0000272">
    <property type="term" value="P:polysaccharide catabolic process"/>
    <property type="evidence" value="ECO:0007669"/>
    <property type="project" value="UniProtKB-KW"/>
</dbReference>
<evidence type="ECO:0000256" key="3">
    <source>
        <dbReference type="SAM" id="SignalP"/>
    </source>
</evidence>
<dbReference type="Proteomes" id="UP000184330">
    <property type="component" value="Unassembled WGS sequence"/>
</dbReference>